<dbReference type="Gene3D" id="3.40.50.720">
    <property type="entry name" value="NAD(P)-binding Rossmann-like Domain"/>
    <property type="match status" value="1"/>
</dbReference>
<evidence type="ECO:0008006" key="6">
    <source>
        <dbReference type="Google" id="ProtNLM"/>
    </source>
</evidence>
<dbReference type="PANTHER" id="PTHR11092">
    <property type="entry name" value="SUGAR NUCLEOTIDE EPIMERASE RELATED"/>
    <property type="match status" value="1"/>
</dbReference>
<dbReference type="RefSeq" id="WP_078831028.1">
    <property type="nucleotide sequence ID" value="NZ_FUWH01000004.1"/>
</dbReference>
<dbReference type="Pfam" id="PF08338">
    <property type="entry name" value="DUF1731"/>
    <property type="match status" value="1"/>
</dbReference>
<organism evidence="4 5">
    <name type="scientific">Sediminibacterium ginsengisoli</name>
    <dbReference type="NCBI Taxonomy" id="413434"/>
    <lineage>
        <taxon>Bacteria</taxon>
        <taxon>Pseudomonadati</taxon>
        <taxon>Bacteroidota</taxon>
        <taxon>Chitinophagia</taxon>
        <taxon>Chitinophagales</taxon>
        <taxon>Chitinophagaceae</taxon>
        <taxon>Sediminibacterium</taxon>
    </lineage>
</organism>
<evidence type="ECO:0000256" key="1">
    <source>
        <dbReference type="ARBA" id="ARBA00009353"/>
    </source>
</evidence>
<dbReference type="AlphaFoldDB" id="A0A1T4N1G2"/>
<evidence type="ECO:0000313" key="5">
    <source>
        <dbReference type="Proteomes" id="UP000190888"/>
    </source>
</evidence>
<dbReference type="PANTHER" id="PTHR11092:SF0">
    <property type="entry name" value="EPIMERASE FAMILY PROTEIN SDR39U1"/>
    <property type="match status" value="1"/>
</dbReference>
<proteinExistence type="inferred from homology"/>
<gene>
    <name evidence="4" type="ORF">SAMN04488132_10439</name>
</gene>
<dbReference type="EMBL" id="FUWH01000004">
    <property type="protein sequence ID" value="SJZ72857.1"/>
    <property type="molecule type" value="Genomic_DNA"/>
</dbReference>
<dbReference type="SUPFAM" id="SSF51735">
    <property type="entry name" value="NAD(P)-binding Rossmann-fold domains"/>
    <property type="match status" value="1"/>
</dbReference>
<dbReference type="InterPro" id="IPR001509">
    <property type="entry name" value="Epimerase_deHydtase"/>
</dbReference>
<dbReference type="OrthoDB" id="9801773at2"/>
<dbReference type="InterPro" id="IPR010099">
    <property type="entry name" value="SDR39U1"/>
</dbReference>
<feature type="domain" description="NAD-dependent epimerase/dehydratase" evidence="2">
    <location>
        <begin position="4"/>
        <end position="232"/>
    </location>
</feature>
<comment type="similarity">
    <text evidence="1">Belongs to the NAD(P)-dependent epimerase/dehydratase family. SDR39U1 subfamily.</text>
</comment>
<dbReference type="InterPro" id="IPR036291">
    <property type="entry name" value="NAD(P)-bd_dom_sf"/>
</dbReference>
<protein>
    <recommendedName>
        <fullName evidence="6">TIGR01777 family protein</fullName>
    </recommendedName>
</protein>
<sequence length="311" mass="34295">MKTVLITGGTGMVGQRLTALLLRQGYKIIILSRGQTDALQDNRSGVSYAHWDVEKGVIDPEAIRNANHVIHLAGAGVAEKRWTEKRKKEIRESRTASGALLAKAIREIPNQISTVVSASAIGWYGADDKGMRTKGFTEEMPPADDFLGETCRLWEQSIQPVEELNKRLVIYRLGIVFSNTGGALNEFLKPLKGGIAAILGSGEQMISWIHIDDLCHLFLHAIENPKLHGVYNAVSPSPATNKTVTLELARLVRGRFFIPLHVPSFLLKWVLGEMSIEVLKSATVSSRKTETAGFLFRYPTVQKALGHLFGK</sequence>
<dbReference type="InterPro" id="IPR013549">
    <property type="entry name" value="DUF1731"/>
</dbReference>
<evidence type="ECO:0000313" key="4">
    <source>
        <dbReference type="EMBL" id="SJZ72857.1"/>
    </source>
</evidence>
<dbReference type="Proteomes" id="UP000190888">
    <property type="component" value="Unassembled WGS sequence"/>
</dbReference>
<dbReference type="Pfam" id="PF01370">
    <property type="entry name" value="Epimerase"/>
    <property type="match status" value="1"/>
</dbReference>
<name>A0A1T4N1G2_9BACT</name>
<dbReference type="NCBIfam" id="TIGR01777">
    <property type="entry name" value="yfcH"/>
    <property type="match status" value="1"/>
</dbReference>
<evidence type="ECO:0000259" key="2">
    <source>
        <dbReference type="Pfam" id="PF01370"/>
    </source>
</evidence>
<reference evidence="4 5" key="1">
    <citation type="submission" date="2017-02" db="EMBL/GenBank/DDBJ databases">
        <authorList>
            <person name="Peterson S.W."/>
        </authorList>
    </citation>
    <scope>NUCLEOTIDE SEQUENCE [LARGE SCALE GENOMIC DNA]</scope>
    <source>
        <strain evidence="4 5">DSM 22335</strain>
    </source>
</reference>
<feature type="domain" description="DUF1731" evidence="3">
    <location>
        <begin position="262"/>
        <end position="308"/>
    </location>
</feature>
<accession>A0A1T4N1G2</accession>
<keyword evidence="5" id="KW-1185">Reference proteome</keyword>
<dbReference type="STRING" id="413434.SAMN04488132_10439"/>
<evidence type="ECO:0000259" key="3">
    <source>
        <dbReference type="Pfam" id="PF08338"/>
    </source>
</evidence>